<comment type="caution">
    <text evidence="1">The sequence shown here is derived from an EMBL/GenBank/DDBJ whole genome shotgun (WGS) entry which is preliminary data.</text>
</comment>
<name>A0A401U7F6_9BACT</name>
<gene>
    <name evidence="1" type="ORF">SanaruYs_10410</name>
</gene>
<evidence type="ECO:0000313" key="1">
    <source>
        <dbReference type="EMBL" id="GCC50823.1"/>
    </source>
</evidence>
<dbReference type="Proteomes" id="UP000288227">
    <property type="component" value="Unassembled WGS sequence"/>
</dbReference>
<proteinExistence type="predicted"/>
<protein>
    <submittedName>
        <fullName evidence="1">Uncharacterized protein</fullName>
    </submittedName>
</protein>
<accession>A0A401U7F6</accession>
<dbReference type="AlphaFoldDB" id="A0A401U7F6"/>
<organism evidence="1 2">
    <name type="scientific">Chryseotalea sanaruensis</name>
    <dbReference type="NCBI Taxonomy" id="2482724"/>
    <lineage>
        <taxon>Bacteria</taxon>
        <taxon>Pseudomonadati</taxon>
        <taxon>Bacteroidota</taxon>
        <taxon>Cytophagia</taxon>
        <taxon>Cytophagales</taxon>
        <taxon>Chryseotaleaceae</taxon>
        <taxon>Chryseotalea</taxon>
    </lineage>
</organism>
<reference evidence="1 2" key="1">
    <citation type="submission" date="2018-11" db="EMBL/GenBank/DDBJ databases">
        <title>Chryseotalea sanarue gen. nov., sp., nov., a member of the family Cytophagaceae, isolated from a brackish lake in Hamamatsu Japan.</title>
        <authorList>
            <person name="Maejima Y."/>
            <person name="Iino T."/>
            <person name="Muraguchi Y."/>
            <person name="Fukuda K."/>
            <person name="Ohkuma M."/>
            <person name="Moriuchi R."/>
            <person name="Dohra H."/>
            <person name="Kimbara K."/>
            <person name="Shintani M."/>
        </authorList>
    </citation>
    <scope>NUCLEOTIDE SEQUENCE [LARGE SCALE GENOMIC DNA]</scope>
    <source>
        <strain evidence="1 2">Ys</strain>
    </source>
</reference>
<dbReference type="RefSeq" id="WP_127121485.1">
    <property type="nucleotide sequence ID" value="NZ_BHXQ01000002.1"/>
</dbReference>
<dbReference type="OrthoDB" id="965812at2"/>
<keyword evidence="2" id="KW-1185">Reference proteome</keyword>
<dbReference type="EMBL" id="BHXQ01000002">
    <property type="protein sequence ID" value="GCC50823.1"/>
    <property type="molecule type" value="Genomic_DNA"/>
</dbReference>
<sequence>MKVKIKTLATLVITAITIVVLNSCNQDSDIFQPNYINPLISEARSFFESELEQQQENNKHQARGFRKKIIKNPQWHKANVRQLSFGEAVIVPVKFEKELYIPKGKTSIALSDLTYLIFNKNEGGKIKVDIVTSIPDSTYLNAIGDVAFSGVVLVEDWNGDFVKGFIHKNGEVRQMIKNGEGELNARTETLPYCETIEYYSCTAVDTPYGSYVNCVLEYSETTCYSGGGTSDDWSDYPPEGGGSGSGNSGYPSIDDILAINEWEEQINDAQLKPCMQIIISDLKNISQGSVGQIIQKFSGNIPGYNWEVKNGTLPGAENANTLIQFNTLTGTVTTIFDSNKFSNASNLSIARTLLHESIHAYVVAVTFNTLTDPTKRAQLLGPDWLTVAINYGHDFITNNYLIPIADALELYGKSKGYNFSRQFYDDLAWGGLTHYQTPPNNETSLFLQKIPNVTDRNRILNTIVVELSGKDFYGNSVAKKGNNAGC</sequence>
<evidence type="ECO:0000313" key="2">
    <source>
        <dbReference type="Proteomes" id="UP000288227"/>
    </source>
</evidence>